<dbReference type="RefSeq" id="WP_050982709.1">
    <property type="nucleotide sequence ID" value="NZ_ANBO01000012.1"/>
</dbReference>
<protein>
    <recommendedName>
        <fullName evidence="2">DUF732 domain-containing protein</fullName>
    </recommendedName>
</protein>
<keyword evidence="1" id="KW-0732">Signal</keyword>
<dbReference type="GeneID" id="74305473"/>
<feature type="chain" id="PRO_5039253385" description="DUF732 domain-containing protein" evidence="1">
    <location>
        <begin position="29"/>
        <end position="114"/>
    </location>
</feature>
<dbReference type="Proteomes" id="UP000325690">
    <property type="component" value="Unassembled WGS sequence"/>
</dbReference>
<evidence type="ECO:0000313" key="3">
    <source>
        <dbReference type="EMBL" id="KAB7757193.1"/>
    </source>
</evidence>
<evidence type="ECO:0000259" key="2">
    <source>
        <dbReference type="Pfam" id="PF05305"/>
    </source>
</evidence>
<comment type="caution">
    <text evidence="3">The sequence shown here is derived from an EMBL/GenBank/DDBJ whole genome shotgun (WGS) entry which is preliminary data.</text>
</comment>
<feature type="domain" description="DUF732" evidence="2">
    <location>
        <begin position="37"/>
        <end position="106"/>
    </location>
</feature>
<feature type="signal peptide" evidence="1">
    <location>
        <begin position="1"/>
        <end position="28"/>
    </location>
</feature>
<dbReference type="Pfam" id="PF05305">
    <property type="entry name" value="DUF732"/>
    <property type="match status" value="1"/>
</dbReference>
<reference evidence="3 4" key="1">
    <citation type="submission" date="2012-10" db="EMBL/GenBank/DDBJ databases">
        <title>The draft sequence of the Mycobacterium pheli genome.</title>
        <authorList>
            <person name="Pettersson B.M.F."/>
            <person name="Das S."/>
            <person name="Dasgupta S."/>
            <person name="Bhattacharya A."/>
            <person name="Kirsebom L.A."/>
        </authorList>
    </citation>
    <scope>NUCLEOTIDE SEQUENCE [LARGE SCALE GENOMIC DNA]</scope>
    <source>
        <strain evidence="3 4">CCUG 21000</strain>
    </source>
</reference>
<evidence type="ECO:0000313" key="4">
    <source>
        <dbReference type="Proteomes" id="UP000325690"/>
    </source>
</evidence>
<dbReference type="InterPro" id="IPR007969">
    <property type="entry name" value="DUF732"/>
</dbReference>
<sequence length="114" mass="11914">MQLSRISPVRMLTAAAVGLMIAVAPMNAAPARADAVDDAFVAALQAAGVQFENSDMAKAMAKGFCKQVKKSTKNVAWAMSGLVTGGIPRQVVTTFAGEAAKAYCPDIIRTVTPW</sequence>
<evidence type="ECO:0000256" key="1">
    <source>
        <dbReference type="SAM" id="SignalP"/>
    </source>
</evidence>
<keyword evidence="4" id="KW-1185">Reference proteome</keyword>
<accession>A0A5N5V5J5</accession>
<name>A0A5N5V5J5_MYCPH</name>
<proteinExistence type="predicted"/>
<dbReference type="AlphaFoldDB" id="A0A5N5V5J5"/>
<dbReference type="EMBL" id="ANBP01000009">
    <property type="protein sequence ID" value="KAB7757193.1"/>
    <property type="molecule type" value="Genomic_DNA"/>
</dbReference>
<organism evidence="3 4">
    <name type="scientific">Mycolicibacterium phlei DSM 43239 = CCUG 21000</name>
    <dbReference type="NCBI Taxonomy" id="1226750"/>
    <lineage>
        <taxon>Bacteria</taxon>
        <taxon>Bacillati</taxon>
        <taxon>Actinomycetota</taxon>
        <taxon>Actinomycetes</taxon>
        <taxon>Mycobacteriales</taxon>
        <taxon>Mycobacteriaceae</taxon>
        <taxon>Mycolicibacterium</taxon>
    </lineage>
</organism>
<gene>
    <name evidence="3" type="ORF">MPHL21000_08325</name>
</gene>